<reference evidence="1 2" key="1">
    <citation type="submission" date="2017-05" db="EMBL/GenBank/DDBJ databases">
        <authorList>
            <person name="Song R."/>
            <person name="Chenine A.L."/>
            <person name="Ruprecht R.M."/>
        </authorList>
    </citation>
    <scope>NUCLEOTIDE SEQUENCE [LARGE SCALE GENOMIC DNA]</scope>
    <source>
        <strain evidence="1 2">PSBB019</strain>
    </source>
</reference>
<dbReference type="AlphaFoldDB" id="A0A1Y0HYJ1"/>
<protein>
    <submittedName>
        <fullName evidence="1">Uncharacterized protein</fullName>
    </submittedName>
</protein>
<dbReference type="KEGG" id="cceu:CBR64_18990"/>
<organism evidence="1 2">
    <name type="scientific">Cellulosimicrobium cellulans</name>
    <name type="common">Arthrobacter luteus</name>
    <dbReference type="NCBI Taxonomy" id="1710"/>
    <lineage>
        <taxon>Bacteria</taxon>
        <taxon>Bacillati</taxon>
        <taxon>Actinomycetota</taxon>
        <taxon>Actinomycetes</taxon>
        <taxon>Micrococcales</taxon>
        <taxon>Promicromonosporaceae</taxon>
        <taxon>Cellulosimicrobium</taxon>
    </lineage>
</organism>
<evidence type="ECO:0000313" key="2">
    <source>
        <dbReference type="Proteomes" id="UP000196228"/>
    </source>
</evidence>
<dbReference type="RefSeq" id="WP_087472135.1">
    <property type="nucleotide sequence ID" value="NZ_CP021383.1"/>
</dbReference>
<name>A0A1Y0HYJ1_CELCE</name>
<dbReference type="Proteomes" id="UP000196228">
    <property type="component" value="Chromosome"/>
</dbReference>
<dbReference type="OrthoDB" id="3380325at2"/>
<sequence>MSFDVFLQRFVDGEAAGCDAGALLAVLDAYVTRDVRTGEMTRAVFEDGDAEIFGADLSRGLMLSHIAGLAAWDVVTDLARAGSLAILAVGCPAAVPSETLLPHLPVELRDGAVVVARGSELREALGIR</sequence>
<evidence type="ECO:0000313" key="1">
    <source>
        <dbReference type="EMBL" id="ARU53211.1"/>
    </source>
</evidence>
<accession>A0A1Y0HYJ1</accession>
<gene>
    <name evidence="1" type="ORF">CBR64_18990</name>
</gene>
<proteinExistence type="predicted"/>
<dbReference type="EMBL" id="CP021383">
    <property type="protein sequence ID" value="ARU53211.1"/>
    <property type="molecule type" value="Genomic_DNA"/>
</dbReference>